<dbReference type="InterPro" id="IPR006675">
    <property type="entry name" value="HDIG_dom"/>
</dbReference>
<evidence type="ECO:0000259" key="1">
    <source>
        <dbReference type="PROSITE" id="PS51831"/>
    </source>
</evidence>
<name>F8AL86_METOI</name>
<dbReference type="InterPro" id="IPR006674">
    <property type="entry name" value="HD_domain"/>
</dbReference>
<reference evidence="2" key="1">
    <citation type="submission" date="2011-05" db="EMBL/GenBank/DDBJ databases">
        <title>Complete sequence of chromosome of Methanothermococcus okinawensis IH1.</title>
        <authorList>
            <consortium name="US DOE Joint Genome Institute"/>
            <person name="Lucas S."/>
            <person name="Han J."/>
            <person name="Lapidus A."/>
            <person name="Cheng J.-F."/>
            <person name="Goodwin L."/>
            <person name="Pitluck S."/>
            <person name="Peters L."/>
            <person name="Mikhailova N."/>
            <person name="Held B."/>
            <person name="Han C."/>
            <person name="Tapia R."/>
            <person name="Land M."/>
            <person name="Hauser L."/>
            <person name="Kyrpides N."/>
            <person name="Ivanova N."/>
            <person name="Pagani I."/>
            <person name="Sieprawska-Lupa M."/>
            <person name="Takai K."/>
            <person name="Miyazaki J."/>
            <person name="Whitman W."/>
            <person name="Woyke T."/>
        </authorList>
    </citation>
    <scope>NUCLEOTIDE SEQUENCE [LARGE SCALE GENOMIC DNA]</scope>
    <source>
        <strain evidence="2">IH1</strain>
    </source>
</reference>
<dbReference type="PANTHER" id="PTHR38659:SF2">
    <property type="entry name" value="HDIG DOMAIN PROTEIN"/>
    <property type="match status" value="1"/>
</dbReference>
<dbReference type="AlphaFoldDB" id="F8AL86"/>
<keyword evidence="3" id="KW-1185">Reference proteome</keyword>
<feature type="domain" description="HD" evidence="1">
    <location>
        <begin position="59"/>
        <end position="171"/>
    </location>
</feature>
<accession>F8AL86</accession>
<dbReference type="Pfam" id="PF01966">
    <property type="entry name" value="HD"/>
    <property type="match status" value="1"/>
</dbReference>
<dbReference type="CDD" id="cd00077">
    <property type="entry name" value="HDc"/>
    <property type="match status" value="1"/>
</dbReference>
<dbReference type="InterPro" id="IPR004454">
    <property type="entry name" value="HD-related"/>
</dbReference>
<dbReference type="EMBL" id="CP002792">
    <property type="protein sequence ID" value="AEH06690.1"/>
    <property type="molecule type" value="Genomic_DNA"/>
</dbReference>
<dbReference type="GO" id="GO:0016787">
    <property type="term" value="F:hydrolase activity"/>
    <property type="evidence" value="ECO:0007669"/>
    <property type="project" value="UniProtKB-KW"/>
</dbReference>
<dbReference type="eggNOG" id="arCOG01858">
    <property type="taxonomic scope" value="Archaea"/>
</dbReference>
<dbReference type="KEGG" id="mok:Metok_0713"/>
<dbReference type="NCBIfam" id="TIGR00277">
    <property type="entry name" value="HDIG"/>
    <property type="match status" value="1"/>
</dbReference>
<dbReference type="HOGENOM" id="CLU_073842_1_1_2"/>
<dbReference type="NCBIfam" id="TIGR00295">
    <property type="entry name" value="TIGR00295 family protein"/>
    <property type="match status" value="1"/>
</dbReference>
<dbReference type="PANTHER" id="PTHR38659">
    <property type="entry name" value="METAL-DEPENDENT PHOSPHOHYDROLASE"/>
    <property type="match status" value="1"/>
</dbReference>
<sequence>MDNSFFNILEGLPNDIKYIFNSSKMDDGEKLLISDIPIFNSPEFIKSYNLLSKLCEKNVVMHCLAVSVYVYELGSKIKNKGHNINLELAVIGALLHDIGRSKTHDIRHGIEGGHILRQYNFDERLALIAERHIGAGIPKNEAAELGLPEKDYIPLTLEEKLVAHCDNLISGTKRVDIDFVVNKFKNRMGVDGEGLNNIKNNKNNKNQHLPPVIIRILNLNNEINNLLI</sequence>
<dbReference type="STRING" id="647113.Metok_0713"/>
<dbReference type="SMART" id="SM00471">
    <property type="entry name" value="HDc"/>
    <property type="match status" value="1"/>
</dbReference>
<gene>
    <name evidence="2" type="ordered locus">Metok_0713</name>
</gene>
<evidence type="ECO:0000313" key="3">
    <source>
        <dbReference type="Proteomes" id="UP000009296"/>
    </source>
</evidence>
<organism evidence="2 3">
    <name type="scientific">Methanothermococcus okinawensis (strain DSM 14208 / JCM 11175 / IH1)</name>
    <dbReference type="NCBI Taxonomy" id="647113"/>
    <lineage>
        <taxon>Archaea</taxon>
        <taxon>Methanobacteriati</taxon>
        <taxon>Methanobacteriota</taxon>
        <taxon>Methanomada group</taxon>
        <taxon>Methanococci</taxon>
        <taxon>Methanococcales</taxon>
        <taxon>Methanococcaceae</taxon>
        <taxon>Methanothermococcus</taxon>
    </lineage>
</organism>
<dbReference type="PROSITE" id="PS51831">
    <property type="entry name" value="HD"/>
    <property type="match status" value="1"/>
</dbReference>
<dbReference type="SUPFAM" id="SSF109604">
    <property type="entry name" value="HD-domain/PDEase-like"/>
    <property type="match status" value="1"/>
</dbReference>
<proteinExistence type="predicted"/>
<protein>
    <submittedName>
        <fullName evidence="2">Metal dependent phosphohydrolase</fullName>
    </submittedName>
</protein>
<dbReference type="InterPro" id="IPR003607">
    <property type="entry name" value="HD/PDEase_dom"/>
</dbReference>
<evidence type="ECO:0000313" key="2">
    <source>
        <dbReference type="EMBL" id="AEH06690.1"/>
    </source>
</evidence>
<dbReference type="Gene3D" id="1.10.3210.10">
    <property type="entry name" value="Hypothetical protein af1432"/>
    <property type="match status" value="1"/>
</dbReference>
<dbReference type="Proteomes" id="UP000009296">
    <property type="component" value="Chromosome"/>
</dbReference>